<evidence type="ECO:0000313" key="1">
    <source>
        <dbReference type="EMBL" id="KAJ7005518.1"/>
    </source>
</evidence>
<comment type="caution">
    <text evidence="2">The sequence shown here is derived from an EMBL/GenBank/DDBJ whole genome shotgun (WGS) entry which is preliminary data.</text>
</comment>
<dbReference type="EMBL" id="JAQIZT010000002">
    <property type="protein sequence ID" value="KAJ7005518.1"/>
    <property type="molecule type" value="Genomic_DNA"/>
</dbReference>
<protein>
    <submittedName>
        <fullName evidence="2">Uncharacterized protein</fullName>
    </submittedName>
</protein>
<dbReference type="Proteomes" id="UP001164929">
    <property type="component" value="Chromosome 2"/>
</dbReference>
<name>A0AAD6RAU6_9ROSI</name>
<evidence type="ECO:0000313" key="3">
    <source>
        <dbReference type="Proteomes" id="UP001164929"/>
    </source>
</evidence>
<sequence>MWLSLANASPPFISYMVRNSLPQKIQKGQFENVWNMGVASFEDCVSTLMAQFLFQLSFKSSIKHHRQPSIGCVSSKDLHQL</sequence>
<proteinExistence type="predicted"/>
<organism evidence="2 3">
    <name type="scientific">Populus alba x Populus x berolinensis</name>
    <dbReference type="NCBI Taxonomy" id="444605"/>
    <lineage>
        <taxon>Eukaryota</taxon>
        <taxon>Viridiplantae</taxon>
        <taxon>Streptophyta</taxon>
        <taxon>Embryophyta</taxon>
        <taxon>Tracheophyta</taxon>
        <taxon>Spermatophyta</taxon>
        <taxon>Magnoliopsida</taxon>
        <taxon>eudicotyledons</taxon>
        <taxon>Gunneridae</taxon>
        <taxon>Pentapetalae</taxon>
        <taxon>rosids</taxon>
        <taxon>fabids</taxon>
        <taxon>Malpighiales</taxon>
        <taxon>Salicaceae</taxon>
        <taxon>Saliceae</taxon>
        <taxon>Populus</taxon>
    </lineage>
</organism>
<reference evidence="2" key="1">
    <citation type="journal article" date="2023" name="Mol. Ecol. Resour.">
        <title>Chromosome-level genome assembly of a triploid poplar Populus alba 'Berolinensis'.</title>
        <authorList>
            <person name="Chen S."/>
            <person name="Yu Y."/>
            <person name="Wang X."/>
            <person name="Wang S."/>
            <person name="Zhang T."/>
            <person name="Zhou Y."/>
            <person name="He R."/>
            <person name="Meng N."/>
            <person name="Wang Y."/>
            <person name="Liu W."/>
            <person name="Liu Z."/>
            <person name="Liu J."/>
            <person name="Guo Q."/>
            <person name="Huang H."/>
            <person name="Sederoff R.R."/>
            <person name="Wang G."/>
            <person name="Qu G."/>
            <person name="Chen S."/>
        </authorList>
    </citation>
    <scope>NUCLEOTIDE SEQUENCE</scope>
    <source>
        <strain evidence="2">SC-2020</strain>
    </source>
</reference>
<evidence type="ECO:0000313" key="2">
    <source>
        <dbReference type="EMBL" id="KAJ7005524.1"/>
    </source>
</evidence>
<dbReference type="AlphaFoldDB" id="A0AAD6RAU6"/>
<gene>
    <name evidence="1" type="ORF">NC653_004976</name>
    <name evidence="2" type="ORF">NC653_004982</name>
</gene>
<accession>A0AAD6RAU6</accession>
<dbReference type="EMBL" id="JAQIZT010000002">
    <property type="protein sequence ID" value="KAJ7005524.1"/>
    <property type="molecule type" value="Genomic_DNA"/>
</dbReference>
<keyword evidence="3" id="KW-1185">Reference proteome</keyword>